<dbReference type="GO" id="GO:0000155">
    <property type="term" value="F:phosphorelay sensor kinase activity"/>
    <property type="evidence" value="ECO:0007669"/>
    <property type="project" value="InterPro"/>
</dbReference>
<dbReference type="FunFam" id="1.10.287.130:FF:000001">
    <property type="entry name" value="Two-component sensor histidine kinase"/>
    <property type="match status" value="1"/>
</dbReference>
<keyword evidence="11" id="KW-1185">Reference proteome</keyword>
<evidence type="ECO:0000256" key="7">
    <source>
        <dbReference type="ARBA" id="ARBA00023136"/>
    </source>
</evidence>
<dbReference type="SMART" id="SM00387">
    <property type="entry name" value="HATPase_c"/>
    <property type="match status" value="1"/>
</dbReference>
<evidence type="ECO:0000256" key="4">
    <source>
        <dbReference type="ARBA" id="ARBA00022679"/>
    </source>
</evidence>
<evidence type="ECO:0000259" key="9">
    <source>
        <dbReference type="PROSITE" id="PS50109"/>
    </source>
</evidence>
<evidence type="ECO:0000256" key="6">
    <source>
        <dbReference type="ARBA" id="ARBA00023012"/>
    </source>
</evidence>
<dbReference type="GO" id="GO:0004721">
    <property type="term" value="F:phosphoprotein phosphatase activity"/>
    <property type="evidence" value="ECO:0007669"/>
    <property type="project" value="TreeGrafter"/>
</dbReference>
<dbReference type="SMART" id="SM00388">
    <property type="entry name" value="HisKA"/>
    <property type="match status" value="1"/>
</dbReference>
<keyword evidence="6" id="KW-0902">Two-component regulatory system</keyword>
<dbReference type="PRINTS" id="PR00344">
    <property type="entry name" value="BCTRLSENSOR"/>
</dbReference>
<proteinExistence type="predicted"/>
<dbReference type="InterPro" id="IPR036097">
    <property type="entry name" value="HisK_dim/P_sf"/>
</dbReference>
<dbReference type="Gene3D" id="3.30.565.10">
    <property type="entry name" value="Histidine kinase-like ATPase, C-terminal domain"/>
    <property type="match status" value="1"/>
</dbReference>
<dbReference type="CDD" id="cd00082">
    <property type="entry name" value="HisKA"/>
    <property type="match status" value="1"/>
</dbReference>
<dbReference type="InterPro" id="IPR050351">
    <property type="entry name" value="BphY/WalK/GraS-like"/>
</dbReference>
<feature type="domain" description="Histidine kinase" evidence="9">
    <location>
        <begin position="369"/>
        <end position="584"/>
    </location>
</feature>
<dbReference type="InterPro" id="IPR036890">
    <property type="entry name" value="HATPase_C_sf"/>
</dbReference>
<evidence type="ECO:0000256" key="8">
    <source>
        <dbReference type="SAM" id="Phobius"/>
    </source>
</evidence>
<dbReference type="InterPro" id="IPR004358">
    <property type="entry name" value="Sig_transdc_His_kin-like_C"/>
</dbReference>
<dbReference type="STRING" id="1121455.SAMN02745728_01100"/>
<dbReference type="EMBL" id="FRDI01000004">
    <property type="protein sequence ID" value="SHN60220.1"/>
    <property type="molecule type" value="Genomic_DNA"/>
</dbReference>
<feature type="transmembrane region" description="Helical" evidence="8">
    <location>
        <begin position="12"/>
        <end position="33"/>
    </location>
</feature>
<dbReference type="SUPFAM" id="SSF47384">
    <property type="entry name" value="Homodimeric domain of signal transducing histidine kinase"/>
    <property type="match status" value="1"/>
</dbReference>
<gene>
    <name evidence="10" type="ORF">SAMN02745728_01100</name>
</gene>
<dbReference type="FunFam" id="3.30.565.10:FF:000006">
    <property type="entry name" value="Sensor histidine kinase WalK"/>
    <property type="match status" value="1"/>
</dbReference>
<keyword evidence="3" id="KW-0597">Phosphoprotein</keyword>
<name>A0A1M7SP31_9BACT</name>
<keyword evidence="7 8" id="KW-0472">Membrane</keyword>
<dbReference type="SUPFAM" id="SSF55785">
    <property type="entry name" value="PYP-like sensor domain (PAS domain)"/>
    <property type="match status" value="1"/>
</dbReference>
<dbReference type="CDD" id="cd00075">
    <property type="entry name" value="HATPase"/>
    <property type="match status" value="1"/>
</dbReference>
<dbReference type="InterPro" id="IPR035965">
    <property type="entry name" value="PAS-like_dom_sf"/>
</dbReference>
<evidence type="ECO:0000256" key="3">
    <source>
        <dbReference type="ARBA" id="ARBA00022553"/>
    </source>
</evidence>
<keyword evidence="8" id="KW-1133">Transmembrane helix</keyword>
<dbReference type="PANTHER" id="PTHR45453:SF1">
    <property type="entry name" value="PHOSPHATE REGULON SENSOR PROTEIN PHOR"/>
    <property type="match status" value="1"/>
</dbReference>
<dbReference type="OrthoDB" id="9813151at2"/>
<dbReference type="AlphaFoldDB" id="A0A1M7SP31"/>
<keyword evidence="5 10" id="KW-0418">Kinase</keyword>
<dbReference type="PANTHER" id="PTHR45453">
    <property type="entry name" value="PHOSPHATE REGULON SENSOR PROTEIN PHOR"/>
    <property type="match status" value="1"/>
</dbReference>
<evidence type="ECO:0000256" key="5">
    <source>
        <dbReference type="ARBA" id="ARBA00022777"/>
    </source>
</evidence>
<evidence type="ECO:0000256" key="2">
    <source>
        <dbReference type="ARBA" id="ARBA00012438"/>
    </source>
</evidence>
<dbReference type="InterPro" id="IPR003594">
    <property type="entry name" value="HATPase_dom"/>
</dbReference>
<comment type="catalytic activity">
    <reaction evidence="1">
        <text>ATP + protein L-histidine = ADP + protein N-phospho-L-histidine.</text>
        <dbReference type="EC" id="2.7.13.3"/>
    </reaction>
</comment>
<sequence>MFRKIKNQLKNQSVSFLLIILSTLALIGILTALHSLLYKSLVKEEIDQALNQVKLLGILTKQSPELLKEQNLIRINQESNVRISHIGENGQMLADSSLPENTVKGIDNHSDRLEFILAQQNGVGSSVRTSATSGIETIYAITRLYDNSFLRLAVPLSTVQEKLESHFKLLGLLIIITFLVTFLFFFIRSHKLKKNLQNLETMILNISEGNYKQTISSIQIPEFYPLIRAVRIIAKGIQKNMHTLQNQNSQLKSIFDGLQEAIIILDENGNVTAHNSKLHNFFPETKHYLNKQLIEIIPLPELQAAGEEMLKQTQSVTLNFNYETLNNKQLLIQLYTAEEATNLVKLIVIIDDITTKLQLERTQKDFVANVSHELRTPLTTIKGYAETLYHNECEQDVIKSFSQKIIKNSLFLNNLIEDLLVLAKFENKNQTIETKRVSFMDCLNNAKQLLGSQTTKNIIETTAENSTTCYVLANENLLVQAIRNLLENAYRHSPDHASILINIYKEDTYCVLAVSDFGEGIPKKEQTRIFERFYKTEKSKHHQSTGLGLAITKQIIEKFNGEILVESPSKLANTTFYIKLPTQE</sequence>
<dbReference type="InterPro" id="IPR003661">
    <property type="entry name" value="HisK_dim/P_dom"/>
</dbReference>
<dbReference type="Pfam" id="PF00512">
    <property type="entry name" value="HisKA"/>
    <property type="match status" value="1"/>
</dbReference>
<dbReference type="EC" id="2.7.13.3" evidence="2"/>
<keyword evidence="8" id="KW-0812">Transmembrane</keyword>
<evidence type="ECO:0000256" key="1">
    <source>
        <dbReference type="ARBA" id="ARBA00000085"/>
    </source>
</evidence>
<dbReference type="Gene3D" id="3.30.450.20">
    <property type="entry name" value="PAS domain"/>
    <property type="match status" value="1"/>
</dbReference>
<dbReference type="Gene3D" id="1.10.287.130">
    <property type="match status" value="1"/>
</dbReference>
<evidence type="ECO:0000313" key="11">
    <source>
        <dbReference type="Proteomes" id="UP000186469"/>
    </source>
</evidence>
<feature type="transmembrane region" description="Helical" evidence="8">
    <location>
        <begin position="169"/>
        <end position="187"/>
    </location>
</feature>
<dbReference type="RefSeq" id="WP_072696784.1">
    <property type="nucleotide sequence ID" value="NZ_FRDI01000004.1"/>
</dbReference>
<accession>A0A1M7SP31</accession>
<dbReference type="GO" id="GO:0005886">
    <property type="term" value="C:plasma membrane"/>
    <property type="evidence" value="ECO:0007669"/>
    <property type="project" value="TreeGrafter"/>
</dbReference>
<keyword evidence="4" id="KW-0808">Transferase</keyword>
<reference evidence="10 11" key="1">
    <citation type="submission" date="2016-12" db="EMBL/GenBank/DDBJ databases">
        <authorList>
            <person name="Song W.-J."/>
            <person name="Kurnit D.M."/>
        </authorList>
    </citation>
    <scope>NUCLEOTIDE SEQUENCE [LARGE SCALE GENOMIC DNA]</scope>
    <source>
        <strain evidence="10 11">DSM 11393</strain>
    </source>
</reference>
<dbReference type="Pfam" id="PF02518">
    <property type="entry name" value="HATPase_c"/>
    <property type="match status" value="1"/>
</dbReference>
<dbReference type="InterPro" id="IPR005467">
    <property type="entry name" value="His_kinase_dom"/>
</dbReference>
<dbReference type="SUPFAM" id="SSF55874">
    <property type="entry name" value="ATPase domain of HSP90 chaperone/DNA topoisomerase II/histidine kinase"/>
    <property type="match status" value="1"/>
</dbReference>
<evidence type="ECO:0000313" key="10">
    <source>
        <dbReference type="EMBL" id="SHN60220.1"/>
    </source>
</evidence>
<dbReference type="Proteomes" id="UP000186469">
    <property type="component" value="Unassembled WGS sequence"/>
</dbReference>
<protein>
    <recommendedName>
        <fullName evidence="2">histidine kinase</fullName>
        <ecNumber evidence="2">2.7.13.3</ecNumber>
    </recommendedName>
</protein>
<dbReference type="GO" id="GO:0016036">
    <property type="term" value="P:cellular response to phosphate starvation"/>
    <property type="evidence" value="ECO:0007669"/>
    <property type="project" value="TreeGrafter"/>
</dbReference>
<dbReference type="PROSITE" id="PS50109">
    <property type="entry name" value="HIS_KIN"/>
    <property type="match status" value="1"/>
</dbReference>
<dbReference type="Gene3D" id="6.10.340.10">
    <property type="match status" value="1"/>
</dbReference>
<organism evidence="10 11">
    <name type="scientific">Desulfovibrio litoralis DSM 11393</name>
    <dbReference type="NCBI Taxonomy" id="1121455"/>
    <lineage>
        <taxon>Bacteria</taxon>
        <taxon>Pseudomonadati</taxon>
        <taxon>Thermodesulfobacteriota</taxon>
        <taxon>Desulfovibrionia</taxon>
        <taxon>Desulfovibrionales</taxon>
        <taxon>Desulfovibrionaceae</taxon>
        <taxon>Desulfovibrio</taxon>
    </lineage>
</organism>